<dbReference type="RefSeq" id="WP_158502349.1">
    <property type="nucleotide sequence ID" value="NZ_BJOA01000067.1"/>
</dbReference>
<reference evidence="1 2" key="1">
    <citation type="submission" date="2016-10" db="EMBL/GenBank/DDBJ databases">
        <authorList>
            <person name="de Groot N.N."/>
        </authorList>
    </citation>
    <scope>NUCLEOTIDE SEQUENCE [LARGE SCALE GENOMIC DNA]</scope>
    <source>
        <strain evidence="1 2">DSM 2895</strain>
    </source>
</reference>
<dbReference type="AlphaFoldDB" id="A0A1G8PIC5"/>
<sequence length="56" mass="6659">MTEQEMIAATESFNRSFKGIRLSIALQSDADFHFRYAYKNGMSVHELHEWYRANPY</sequence>
<protein>
    <submittedName>
        <fullName evidence="1">Uncharacterized protein</fullName>
    </submittedName>
</protein>
<proteinExistence type="predicted"/>
<dbReference type="EMBL" id="FNED01000009">
    <property type="protein sequence ID" value="SDI92254.1"/>
    <property type="molecule type" value="Genomic_DNA"/>
</dbReference>
<gene>
    <name evidence="1" type="ORF">SAMN04487909_109102</name>
</gene>
<dbReference type="Proteomes" id="UP000182836">
    <property type="component" value="Unassembled WGS sequence"/>
</dbReference>
<dbReference type="GeneID" id="43759292"/>
<accession>A0A1G8PIC5</accession>
<name>A0A1G8PIC5_ANEMI</name>
<organism evidence="1 2">
    <name type="scientific">Aneurinibacillus migulanus</name>
    <name type="common">Bacillus migulanus</name>
    <dbReference type="NCBI Taxonomy" id="47500"/>
    <lineage>
        <taxon>Bacteria</taxon>
        <taxon>Bacillati</taxon>
        <taxon>Bacillota</taxon>
        <taxon>Bacilli</taxon>
        <taxon>Bacillales</taxon>
        <taxon>Paenibacillaceae</taxon>
        <taxon>Aneurinibacillus group</taxon>
        <taxon>Aneurinibacillus</taxon>
    </lineage>
</organism>
<evidence type="ECO:0000313" key="1">
    <source>
        <dbReference type="EMBL" id="SDI92254.1"/>
    </source>
</evidence>
<evidence type="ECO:0000313" key="2">
    <source>
        <dbReference type="Proteomes" id="UP000182836"/>
    </source>
</evidence>